<evidence type="ECO:0000313" key="2">
    <source>
        <dbReference type="EMBL" id="SMP82563.1"/>
    </source>
</evidence>
<evidence type="ECO:0000259" key="1">
    <source>
        <dbReference type="PROSITE" id="PS50994"/>
    </source>
</evidence>
<dbReference type="InterPro" id="IPR001584">
    <property type="entry name" value="Integrase_cat-core"/>
</dbReference>
<dbReference type="Pfam" id="PF13683">
    <property type="entry name" value="rve_3"/>
    <property type="match status" value="1"/>
</dbReference>
<dbReference type="InterPro" id="IPR036397">
    <property type="entry name" value="RNaseH_sf"/>
</dbReference>
<dbReference type="Pfam" id="PF13276">
    <property type="entry name" value="HTH_21"/>
    <property type="match status" value="1"/>
</dbReference>
<dbReference type="Gene3D" id="3.30.420.10">
    <property type="entry name" value="Ribonuclease H-like superfamily/Ribonuclease H"/>
    <property type="match status" value="1"/>
</dbReference>
<organism evidence="2 3">
    <name type="scientific">Noviherbaspirillum suwonense</name>
    <dbReference type="NCBI Taxonomy" id="1224511"/>
    <lineage>
        <taxon>Bacteria</taxon>
        <taxon>Pseudomonadati</taxon>
        <taxon>Pseudomonadota</taxon>
        <taxon>Betaproteobacteria</taxon>
        <taxon>Burkholderiales</taxon>
        <taxon>Oxalobacteraceae</taxon>
        <taxon>Noviherbaspirillum</taxon>
    </lineage>
</organism>
<reference evidence="2 3" key="1">
    <citation type="submission" date="2017-05" db="EMBL/GenBank/DDBJ databases">
        <authorList>
            <person name="Varghese N."/>
            <person name="Submissions S."/>
        </authorList>
    </citation>
    <scope>NUCLEOTIDE SEQUENCE [LARGE SCALE GENOMIC DNA]</scope>
    <source>
        <strain evidence="2 3">DSM 26001</strain>
    </source>
</reference>
<proteinExistence type="predicted"/>
<dbReference type="PROSITE" id="PS50994">
    <property type="entry name" value="INTEGRASE"/>
    <property type="match status" value="1"/>
</dbReference>
<dbReference type="InterPro" id="IPR012337">
    <property type="entry name" value="RNaseH-like_sf"/>
</dbReference>
<feature type="non-terminal residue" evidence="2">
    <location>
        <position position="281"/>
    </location>
</feature>
<dbReference type="Proteomes" id="UP001158049">
    <property type="component" value="Unassembled WGS sequence"/>
</dbReference>
<dbReference type="NCBIfam" id="NF033516">
    <property type="entry name" value="transpos_IS3"/>
    <property type="match status" value="1"/>
</dbReference>
<sequence>MRLVCSTLGVARSHLVALLKRPDAWIDCRTARSRSDDTPLLEDIRQVIHGLGTYGYRRVWGVLRHQHPRPNGQAANHKRIYRVMRDHGLLLYRRGQRPISTRKHDGTVAVDSSNTRWCSDGFELACENGERVRVAFALDCCDREVMSWVATTRGIDAGLVGDLMMQAVEYRFGRHAIAPSEIEWLTDNGSCYTAAETRSFARTLGLKPVTTPVSSPQSNGMAESLVKTIKRDYARLALRPDARTVMQQLAGWFEHYNTKHPHSALKYLPPRRFREKQALIN</sequence>
<dbReference type="EMBL" id="FXUL01000070">
    <property type="protein sequence ID" value="SMP82563.1"/>
    <property type="molecule type" value="Genomic_DNA"/>
</dbReference>
<name>A0ABY1QW24_9BURK</name>
<evidence type="ECO:0000313" key="3">
    <source>
        <dbReference type="Proteomes" id="UP001158049"/>
    </source>
</evidence>
<protein>
    <submittedName>
        <fullName evidence="2">Transposase</fullName>
    </submittedName>
</protein>
<gene>
    <name evidence="2" type="ORF">SAMN06295970_1702</name>
</gene>
<dbReference type="InterPro" id="IPR050900">
    <property type="entry name" value="Transposase_IS3/IS150/IS904"/>
</dbReference>
<comment type="caution">
    <text evidence="2">The sequence shown here is derived from an EMBL/GenBank/DDBJ whole genome shotgun (WGS) entry which is preliminary data.</text>
</comment>
<dbReference type="PANTHER" id="PTHR46889:SF4">
    <property type="entry name" value="TRANSPOSASE INSO FOR INSERTION SEQUENCE ELEMENT IS911B-RELATED"/>
    <property type="match status" value="1"/>
</dbReference>
<feature type="domain" description="Integrase catalytic" evidence="1">
    <location>
        <begin position="94"/>
        <end position="277"/>
    </location>
</feature>
<dbReference type="SUPFAM" id="SSF53098">
    <property type="entry name" value="Ribonuclease H-like"/>
    <property type="match status" value="1"/>
</dbReference>
<dbReference type="InterPro" id="IPR025948">
    <property type="entry name" value="HTH-like_dom"/>
</dbReference>
<dbReference type="PANTHER" id="PTHR46889">
    <property type="entry name" value="TRANSPOSASE INSF FOR INSERTION SEQUENCE IS3B-RELATED"/>
    <property type="match status" value="1"/>
</dbReference>
<dbReference type="InterPro" id="IPR048020">
    <property type="entry name" value="Transpos_IS3"/>
</dbReference>
<accession>A0ABY1QW24</accession>
<keyword evidence="3" id="KW-1185">Reference proteome</keyword>